<dbReference type="eggNOG" id="KOG0027">
    <property type="taxonomic scope" value="Eukaryota"/>
</dbReference>
<evidence type="ECO:0000256" key="3">
    <source>
        <dbReference type="SAM" id="MobiDB-lite"/>
    </source>
</evidence>
<dbReference type="InterPro" id="IPR036705">
    <property type="entry name" value="Ribosyl_crysJ1_sf"/>
</dbReference>
<dbReference type="GO" id="GO:0046872">
    <property type="term" value="F:metal ion binding"/>
    <property type="evidence" value="ECO:0007669"/>
    <property type="project" value="UniProtKB-KW"/>
</dbReference>
<feature type="binding site" evidence="2">
    <location>
        <position position="50"/>
    </location>
    <ligand>
        <name>Mg(2+)</name>
        <dbReference type="ChEBI" id="CHEBI:18420"/>
        <label>1</label>
    </ligand>
</feature>
<dbReference type="AlphaFoldDB" id="A0A151ML09"/>
<dbReference type="KEGG" id="amj:102567119"/>
<dbReference type="Gene3D" id="1.10.4080.10">
    <property type="entry name" value="ADP-ribosylation/Crystallin J1"/>
    <property type="match status" value="1"/>
</dbReference>
<proteinExistence type="inferred from homology"/>
<keyword evidence="5" id="KW-1185">Reference proteome</keyword>
<name>A0A151ML09_ALLMI</name>
<organism evidence="4 5">
    <name type="scientific">Alligator mississippiensis</name>
    <name type="common">American alligator</name>
    <dbReference type="NCBI Taxonomy" id="8496"/>
    <lineage>
        <taxon>Eukaryota</taxon>
        <taxon>Metazoa</taxon>
        <taxon>Chordata</taxon>
        <taxon>Craniata</taxon>
        <taxon>Vertebrata</taxon>
        <taxon>Euteleostomi</taxon>
        <taxon>Archelosauria</taxon>
        <taxon>Archosauria</taxon>
        <taxon>Crocodylia</taxon>
        <taxon>Alligatoridae</taxon>
        <taxon>Alligatorinae</taxon>
        <taxon>Alligator</taxon>
    </lineage>
</organism>
<evidence type="ECO:0000256" key="2">
    <source>
        <dbReference type="PIRSR" id="PIRSR605502-1"/>
    </source>
</evidence>
<dbReference type="EMBL" id="AKHW03005986">
    <property type="protein sequence ID" value="KYO25070.1"/>
    <property type="molecule type" value="Genomic_DNA"/>
</dbReference>
<dbReference type="SUPFAM" id="SSF101478">
    <property type="entry name" value="ADP-ribosylglycohydrolase"/>
    <property type="match status" value="1"/>
</dbReference>
<evidence type="ECO:0000313" key="5">
    <source>
        <dbReference type="Proteomes" id="UP000050525"/>
    </source>
</evidence>
<sequence length="350" mass="36593">MVLSGAGDALGYRGSLWEYCPSGPQIQAELAALGGLAALRVAPPDWPVSDDTVLHLATAEALATGLSGDALLQELARRYVEAMGDMEGRKPGPTSILGTSQLRPGQPGGHRIPFNPTGTGCGAAMRAMAIGLRYPRPTDLPHLIRVSVESGRMTHHHPTGYLGALAAALLTALAVQGVPPEQWGARLLQTLPLAQAYVRDAGGDVAPNMEAWADFPERWARYLAERGLATGSGPARFPEPYGPAERDVAYTALSLDGWAGRSGHDAPMIAYDALLGAGASWDQLCARAAFHGGDSDSTAVIAGCWWGVTHGLDGVPPGNHAHLEYRARMVEAADRLHALAWGSAPAAGPS</sequence>
<dbReference type="GO" id="GO:0016787">
    <property type="term" value="F:hydrolase activity"/>
    <property type="evidence" value="ECO:0007669"/>
    <property type="project" value="UniProtKB-KW"/>
</dbReference>
<feature type="binding site" evidence="2">
    <location>
        <position position="296"/>
    </location>
    <ligand>
        <name>Mg(2+)</name>
        <dbReference type="ChEBI" id="CHEBI:18420"/>
        <label>1</label>
    </ligand>
</feature>
<keyword evidence="2" id="KW-0460">Magnesium</keyword>
<dbReference type="PhylomeDB" id="A0A151ML09"/>
<protein>
    <submittedName>
        <fullName evidence="4">Protein ADP-ribosylarginine hydrolase</fullName>
    </submittedName>
</protein>
<feature type="region of interest" description="Disordered" evidence="3">
    <location>
        <begin position="88"/>
        <end position="114"/>
    </location>
</feature>
<dbReference type="Proteomes" id="UP000050525">
    <property type="component" value="Unassembled WGS sequence"/>
</dbReference>
<reference evidence="4 5" key="1">
    <citation type="journal article" date="2012" name="Genome Biol.">
        <title>Sequencing three crocodilian genomes to illuminate the evolution of archosaurs and amniotes.</title>
        <authorList>
            <person name="St John J.A."/>
            <person name="Braun E.L."/>
            <person name="Isberg S.R."/>
            <person name="Miles L.G."/>
            <person name="Chong A.Y."/>
            <person name="Gongora J."/>
            <person name="Dalzell P."/>
            <person name="Moran C."/>
            <person name="Bed'hom B."/>
            <person name="Abzhanov A."/>
            <person name="Burgess S.C."/>
            <person name="Cooksey A.M."/>
            <person name="Castoe T.A."/>
            <person name="Crawford N.G."/>
            <person name="Densmore L.D."/>
            <person name="Drew J.C."/>
            <person name="Edwards S.V."/>
            <person name="Faircloth B.C."/>
            <person name="Fujita M.K."/>
            <person name="Greenwold M.J."/>
            <person name="Hoffmann F.G."/>
            <person name="Howard J.M."/>
            <person name="Iguchi T."/>
            <person name="Janes D.E."/>
            <person name="Khan S.Y."/>
            <person name="Kohno S."/>
            <person name="de Koning A.J."/>
            <person name="Lance S.L."/>
            <person name="McCarthy F.M."/>
            <person name="McCormack J.E."/>
            <person name="Merchant M.E."/>
            <person name="Peterson D.G."/>
            <person name="Pollock D.D."/>
            <person name="Pourmand N."/>
            <person name="Raney B.J."/>
            <person name="Roessler K.A."/>
            <person name="Sanford J.R."/>
            <person name="Sawyer R.H."/>
            <person name="Schmidt C.J."/>
            <person name="Triplett E.W."/>
            <person name="Tuberville T.D."/>
            <person name="Venegas-Anaya M."/>
            <person name="Howard J.T."/>
            <person name="Jarvis E.D."/>
            <person name="Guillette L.J.Jr."/>
            <person name="Glenn T.C."/>
            <person name="Green R.E."/>
            <person name="Ray D.A."/>
        </authorList>
    </citation>
    <scope>NUCLEOTIDE SEQUENCE [LARGE SCALE GENOMIC DNA]</scope>
    <source>
        <strain evidence="4">KSC_2009_1</strain>
    </source>
</reference>
<feature type="binding site" evidence="2">
    <location>
        <position position="297"/>
    </location>
    <ligand>
        <name>Mg(2+)</name>
        <dbReference type="ChEBI" id="CHEBI:18420"/>
        <label>1</label>
    </ligand>
</feature>
<dbReference type="OrthoDB" id="10250509at2759"/>
<dbReference type="InterPro" id="IPR005502">
    <property type="entry name" value="Ribosyl_crysJ1"/>
</dbReference>
<dbReference type="PANTHER" id="PTHR16222">
    <property type="entry name" value="ADP-RIBOSYLGLYCOHYDROLASE"/>
    <property type="match status" value="1"/>
</dbReference>
<feature type="binding site" evidence="2">
    <location>
        <position position="294"/>
    </location>
    <ligand>
        <name>Mg(2+)</name>
        <dbReference type="ChEBI" id="CHEBI:18420"/>
        <label>1</label>
    </ligand>
</feature>
<dbReference type="PANTHER" id="PTHR16222:SF39">
    <property type="entry name" value="ADP-RIBOSYLARGININE HYDROLASE-RELATED"/>
    <property type="match status" value="1"/>
</dbReference>
<evidence type="ECO:0000256" key="1">
    <source>
        <dbReference type="ARBA" id="ARBA00010702"/>
    </source>
</evidence>
<feature type="binding site" evidence="2">
    <location>
        <position position="51"/>
    </location>
    <ligand>
        <name>Mg(2+)</name>
        <dbReference type="ChEBI" id="CHEBI:18420"/>
        <label>1</label>
    </ligand>
</feature>
<dbReference type="Pfam" id="PF03747">
    <property type="entry name" value="ADP_ribosyl_GH"/>
    <property type="match status" value="1"/>
</dbReference>
<evidence type="ECO:0000313" key="4">
    <source>
        <dbReference type="EMBL" id="KYO25070.1"/>
    </source>
</evidence>
<dbReference type="STRING" id="8496.A0A151ML09"/>
<accession>A0A151ML09</accession>
<dbReference type="InterPro" id="IPR050792">
    <property type="entry name" value="ADP-ribosylglycohydrolase"/>
</dbReference>
<comment type="similarity">
    <text evidence="1">Belongs to the ADP-ribosylglycohydrolase family.</text>
</comment>
<keyword evidence="4" id="KW-0378">Hydrolase</keyword>
<comment type="caution">
    <text evidence="4">The sequence shown here is derived from an EMBL/GenBank/DDBJ whole genome shotgun (WGS) entry which is preliminary data.</text>
</comment>
<gene>
    <name evidence="4" type="primary">ADPRHL</name>
    <name evidence="4" type="ORF">Y1Q_0011036</name>
</gene>
<keyword evidence="2" id="KW-0479">Metal-binding</keyword>
<comment type="cofactor">
    <cofactor evidence="2">
        <name>Mg(2+)</name>
        <dbReference type="ChEBI" id="CHEBI:18420"/>
    </cofactor>
    <text evidence="2">Binds 2 magnesium ions per subunit.</text>
</comment>
<feature type="binding site" evidence="2">
    <location>
        <position position="49"/>
    </location>
    <ligand>
        <name>Mg(2+)</name>
        <dbReference type="ChEBI" id="CHEBI:18420"/>
        <label>1</label>
    </ligand>
</feature>